<evidence type="ECO:0000313" key="2">
    <source>
        <dbReference type="EMBL" id="NMZ78443.1"/>
    </source>
</evidence>
<dbReference type="RefSeq" id="WP_169856454.1">
    <property type="nucleotide sequence ID" value="NZ_JAAQXV010000001.1"/>
</dbReference>
<sequence>MTAPIPGKLKANCPDFPNICDICQKNRSRGNHDKCSKKRQALTAAQRARENNHE</sequence>
<protein>
    <recommendedName>
        <fullName evidence="4">NinG protein</fullName>
    </recommendedName>
</protein>
<gene>
    <name evidence="2" type="ORF">HBO26_03860</name>
</gene>
<dbReference type="AlphaFoldDB" id="A0AB36CQU4"/>
<organism evidence="2 3">
    <name type="scientific">Pseudomonas mandelii</name>
    <dbReference type="NCBI Taxonomy" id="75612"/>
    <lineage>
        <taxon>Bacteria</taxon>
        <taxon>Pseudomonadati</taxon>
        <taxon>Pseudomonadota</taxon>
        <taxon>Gammaproteobacteria</taxon>
        <taxon>Pseudomonadales</taxon>
        <taxon>Pseudomonadaceae</taxon>
        <taxon>Pseudomonas</taxon>
    </lineage>
</organism>
<comment type="caution">
    <text evidence="2">The sequence shown here is derived from an EMBL/GenBank/DDBJ whole genome shotgun (WGS) entry which is preliminary data.</text>
</comment>
<accession>A0AB36CQU4</accession>
<evidence type="ECO:0000313" key="3">
    <source>
        <dbReference type="Proteomes" id="UP000548707"/>
    </source>
</evidence>
<proteinExistence type="predicted"/>
<evidence type="ECO:0000256" key="1">
    <source>
        <dbReference type="SAM" id="MobiDB-lite"/>
    </source>
</evidence>
<evidence type="ECO:0008006" key="4">
    <source>
        <dbReference type="Google" id="ProtNLM"/>
    </source>
</evidence>
<reference evidence="2 3" key="1">
    <citation type="journal article" date="2020" name="Front. Microbiol.">
        <title>Genetic Organization of the aprX-lipA2 Operon Affects the Proteolytic Potential of Pseudomonas Species in Milk.</title>
        <authorList>
            <person name="Maier C."/>
            <person name="Huptas C."/>
            <person name="von Neubeck M."/>
            <person name="Scherer S."/>
            <person name="Wenning M."/>
            <person name="Lucking G."/>
        </authorList>
    </citation>
    <scope>NUCLEOTIDE SEQUENCE [LARGE SCALE GENOMIC DNA]</scope>
    <source>
        <strain evidence="2 3">WS 5114</strain>
    </source>
</reference>
<name>A0AB36CQU4_9PSED</name>
<dbReference type="Proteomes" id="UP000548707">
    <property type="component" value="Unassembled WGS sequence"/>
</dbReference>
<feature type="region of interest" description="Disordered" evidence="1">
    <location>
        <begin position="28"/>
        <end position="54"/>
    </location>
</feature>
<dbReference type="EMBL" id="JAAQXV010000001">
    <property type="protein sequence ID" value="NMZ78443.1"/>
    <property type="molecule type" value="Genomic_DNA"/>
</dbReference>